<gene>
    <name evidence="5" type="ORF">A3J59_01260</name>
</gene>
<dbReference type="InterPro" id="IPR004437">
    <property type="entry name" value="ParB/RepB/Spo0J"/>
</dbReference>
<dbReference type="GO" id="GO:0007059">
    <property type="term" value="P:chromosome segregation"/>
    <property type="evidence" value="ECO:0007669"/>
    <property type="project" value="UniProtKB-KW"/>
</dbReference>
<dbReference type="InterPro" id="IPR041468">
    <property type="entry name" value="HTH_ParB/Spo0J"/>
</dbReference>
<evidence type="ECO:0000256" key="3">
    <source>
        <dbReference type="ARBA" id="ARBA00023125"/>
    </source>
</evidence>
<protein>
    <recommendedName>
        <fullName evidence="4">ParB-like N-terminal domain-containing protein</fullName>
    </recommendedName>
</protein>
<dbReference type="GO" id="GO:0005694">
    <property type="term" value="C:chromosome"/>
    <property type="evidence" value="ECO:0007669"/>
    <property type="project" value="TreeGrafter"/>
</dbReference>
<dbReference type="Gene3D" id="3.90.1530.30">
    <property type="match status" value="1"/>
</dbReference>
<dbReference type="Pfam" id="PF17762">
    <property type="entry name" value="HTH_ParB"/>
    <property type="match status" value="1"/>
</dbReference>
<dbReference type="InterPro" id="IPR036086">
    <property type="entry name" value="ParB/Sulfiredoxin_sf"/>
</dbReference>
<dbReference type="InterPro" id="IPR003115">
    <property type="entry name" value="ParB_N"/>
</dbReference>
<dbReference type="FunFam" id="1.10.10.2830:FF:000001">
    <property type="entry name" value="Chromosome partitioning protein ParB"/>
    <property type="match status" value="1"/>
</dbReference>
<accession>A0A1G1YFK7</accession>
<evidence type="ECO:0000313" key="5">
    <source>
        <dbReference type="EMBL" id="OGY50616.1"/>
    </source>
</evidence>
<evidence type="ECO:0000259" key="4">
    <source>
        <dbReference type="SMART" id="SM00470"/>
    </source>
</evidence>
<keyword evidence="2" id="KW-0159">Chromosome partition</keyword>
<dbReference type="FunFam" id="3.90.1530.30:FF:000001">
    <property type="entry name" value="Chromosome partitioning protein ParB"/>
    <property type="match status" value="1"/>
</dbReference>
<dbReference type="InterPro" id="IPR057240">
    <property type="entry name" value="ParB_dimer_C"/>
</dbReference>
<dbReference type="AlphaFoldDB" id="A0A1G1YFK7"/>
<dbReference type="SMART" id="SM00470">
    <property type="entry name" value="ParB"/>
    <property type="match status" value="1"/>
</dbReference>
<sequence>MASGGLGRGLGSLIPSKIKKEVLPAGSQVLVGESAILDVEVGKIKPNPHQPRRDFSHEALEELILSIKEHGILQPLIASRDGDRFQLIAGERRLRAAEMAGLTTVPLIVRQAEEQQQLELALVENIQRRNLNPIEEAVSYQRLIDEFNLTQEAVAKRVGKSRTVITNNLRLLALPTEIQKALVDGKISYSTARVIAGLPAEKRLDFFHAAIKNDLTVRAVEGEAKKVAVRRHFRKVKDPELQAQEEALQQALGTKVSIKKTGSSGSITIEFYSDEELAGLLAKFERAD</sequence>
<proteinExistence type="inferred from homology"/>
<dbReference type="Proteomes" id="UP000177310">
    <property type="component" value="Unassembled WGS sequence"/>
</dbReference>
<dbReference type="GO" id="GO:0045881">
    <property type="term" value="P:positive regulation of sporulation resulting in formation of a cellular spore"/>
    <property type="evidence" value="ECO:0007669"/>
    <property type="project" value="TreeGrafter"/>
</dbReference>
<reference evidence="5 6" key="1">
    <citation type="journal article" date="2016" name="Nat. Commun.">
        <title>Thousands of microbial genomes shed light on interconnected biogeochemical processes in an aquifer system.</title>
        <authorList>
            <person name="Anantharaman K."/>
            <person name="Brown C.T."/>
            <person name="Hug L.A."/>
            <person name="Sharon I."/>
            <person name="Castelle C.J."/>
            <person name="Probst A.J."/>
            <person name="Thomas B.C."/>
            <person name="Singh A."/>
            <person name="Wilkins M.J."/>
            <person name="Karaoz U."/>
            <person name="Brodie E.L."/>
            <person name="Williams K.H."/>
            <person name="Hubbard S.S."/>
            <person name="Banfield J.F."/>
        </authorList>
    </citation>
    <scope>NUCLEOTIDE SEQUENCE [LARGE SCALE GENOMIC DNA]</scope>
</reference>
<dbReference type="PANTHER" id="PTHR33375">
    <property type="entry name" value="CHROMOSOME-PARTITIONING PROTEIN PARB-RELATED"/>
    <property type="match status" value="1"/>
</dbReference>
<organism evidence="5 6">
    <name type="scientific">Candidatus Buchananbacteria bacterium RIFCSPHIGHO2_02_FULL_56_16</name>
    <dbReference type="NCBI Taxonomy" id="1797542"/>
    <lineage>
        <taxon>Bacteria</taxon>
        <taxon>Candidatus Buchananiibacteriota</taxon>
    </lineage>
</organism>
<evidence type="ECO:0000256" key="2">
    <source>
        <dbReference type="ARBA" id="ARBA00022829"/>
    </source>
</evidence>
<dbReference type="CDD" id="cd16393">
    <property type="entry name" value="SPO0J_N"/>
    <property type="match status" value="1"/>
</dbReference>
<dbReference type="Gene3D" id="1.10.10.2830">
    <property type="match status" value="1"/>
</dbReference>
<dbReference type="GO" id="GO:0003677">
    <property type="term" value="F:DNA binding"/>
    <property type="evidence" value="ECO:0007669"/>
    <property type="project" value="UniProtKB-KW"/>
</dbReference>
<dbReference type="SUPFAM" id="SSF109709">
    <property type="entry name" value="KorB DNA-binding domain-like"/>
    <property type="match status" value="1"/>
</dbReference>
<dbReference type="NCBIfam" id="TIGR00180">
    <property type="entry name" value="parB_part"/>
    <property type="match status" value="1"/>
</dbReference>
<dbReference type="STRING" id="1797542.A3J59_01260"/>
<dbReference type="Pfam" id="PF02195">
    <property type="entry name" value="ParB_N"/>
    <property type="match status" value="1"/>
</dbReference>
<dbReference type="PANTHER" id="PTHR33375:SF1">
    <property type="entry name" value="CHROMOSOME-PARTITIONING PROTEIN PARB-RELATED"/>
    <property type="match status" value="1"/>
</dbReference>
<name>A0A1G1YFK7_9BACT</name>
<feature type="domain" description="ParB-like N-terminal" evidence="4">
    <location>
        <begin position="37"/>
        <end position="126"/>
    </location>
</feature>
<dbReference type="EMBL" id="MHIL01000028">
    <property type="protein sequence ID" value="OGY50616.1"/>
    <property type="molecule type" value="Genomic_DNA"/>
</dbReference>
<dbReference type="InterPro" id="IPR050336">
    <property type="entry name" value="Chromosome_partition/occlusion"/>
</dbReference>
<dbReference type="SUPFAM" id="SSF110849">
    <property type="entry name" value="ParB/Sulfiredoxin"/>
    <property type="match status" value="1"/>
</dbReference>
<dbReference type="Pfam" id="PF23552">
    <property type="entry name" value="ParB_C"/>
    <property type="match status" value="1"/>
</dbReference>
<keyword evidence="3" id="KW-0238">DNA-binding</keyword>
<evidence type="ECO:0000313" key="6">
    <source>
        <dbReference type="Proteomes" id="UP000177310"/>
    </source>
</evidence>
<comment type="caution">
    <text evidence="5">The sequence shown here is derived from an EMBL/GenBank/DDBJ whole genome shotgun (WGS) entry which is preliminary data.</text>
</comment>
<evidence type="ECO:0000256" key="1">
    <source>
        <dbReference type="ARBA" id="ARBA00006295"/>
    </source>
</evidence>
<comment type="similarity">
    <text evidence="1">Belongs to the ParB family.</text>
</comment>